<dbReference type="PANTHER" id="PTHR47447">
    <property type="entry name" value="OS03G0856100 PROTEIN"/>
    <property type="match status" value="1"/>
</dbReference>
<keyword evidence="1" id="KW-0677">Repeat</keyword>
<dbReference type="RefSeq" id="XP_013759164.1">
    <property type="nucleotide sequence ID" value="XM_013903710.1"/>
</dbReference>
<feature type="repeat" description="PPR" evidence="2">
    <location>
        <begin position="306"/>
        <end position="340"/>
    </location>
</feature>
<keyword evidence="5" id="KW-1185">Reference proteome</keyword>
<protein>
    <recommendedName>
        <fullName evidence="3">Pentatricopeptide repeat-containing protein-mitochondrial domain-containing protein</fullName>
    </recommendedName>
</protein>
<dbReference type="InterPro" id="IPR002885">
    <property type="entry name" value="PPR_rpt"/>
</dbReference>
<dbReference type="AlphaFoldDB" id="A0A0L0D665"/>
<dbReference type="Proteomes" id="UP000054408">
    <property type="component" value="Unassembled WGS sequence"/>
</dbReference>
<name>A0A0L0D665_THETB</name>
<dbReference type="eggNOG" id="KOG4197">
    <property type="taxonomic scope" value="Eukaryota"/>
</dbReference>
<dbReference type="OrthoDB" id="185373at2759"/>
<evidence type="ECO:0000256" key="2">
    <source>
        <dbReference type="PROSITE-ProRule" id="PRU00708"/>
    </source>
</evidence>
<reference evidence="4 5" key="1">
    <citation type="submission" date="2010-05" db="EMBL/GenBank/DDBJ databases">
        <title>The Genome Sequence of Thecamonas trahens ATCC 50062.</title>
        <authorList>
            <consortium name="The Broad Institute Genome Sequencing Platform"/>
            <person name="Russ C."/>
            <person name="Cuomo C."/>
            <person name="Shea T."/>
            <person name="Young S.K."/>
            <person name="Zeng Q."/>
            <person name="Koehrsen M."/>
            <person name="Haas B."/>
            <person name="Borodovsky M."/>
            <person name="Guigo R."/>
            <person name="Alvarado L."/>
            <person name="Berlin A."/>
            <person name="Bochicchio J."/>
            <person name="Borenstein D."/>
            <person name="Chapman S."/>
            <person name="Chen Z."/>
            <person name="Freedman E."/>
            <person name="Gellesch M."/>
            <person name="Goldberg J."/>
            <person name="Griggs A."/>
            <person name="Gujja S."/>
            <person name="Heilman E."/>
            <person name="Heiman D."/>
            <person name="Hepburn T."/>
            <person name="Howarth C."/>
            <person name="Jen D."/>
            <person name="Larson L."/>
            <person name="Mehta T."/>
            <person name="Park D."/>
            <person name="Pearson M."/>
            <person name="Roberts A."/>
            <person name="Saif S."/>
            <person name="Shenoy N."/>
            <person name="Sisk P."/>
            <person name="Stolte C."/>
            <person name="Sykes S."/>
            <person name="Thomson T."/>
            <person name="Walk T."/>
            <person name="White J."/>
            <person name="Yandava C."/>
            <person name="Burger G."/>
            <person name="Gray M.W."/>
            <person name="Holland P.W.H."/>
            <person name="King N."/>
            <person name="Lang F.B.F."/>
            <person name="Roger A.J."/>
            <person name="Ruiz-Trillo I."/>
            <person name="Lander E."/>
            <person name="Nusbaum C."/>
        </authorList>
    </citation>
    <scope>NUCLEOTIDE SEQUENCE [LARGE SCALE GENOMIC DNA]</scope>
    <source>
        <strain evidence="4 5">ATCC 50062</strain>
    </source>
</reference>
<organism evidence="4 5">
    <name type="scientific">Thecamonas trahens ATCC 50062</name>
    <dbReference type="NCBI Taxonomy" id="461836"/>
    <lineage>
        <taxon>Eukaryota</taxon>
        <taxon>Apusozoa</taxon>
        <taxon>Apusomonadida</taxon>
        <taxon>Apusomonadidae</taxon>
        <taxon>Thecamonas</taxon>
    </lineage>
</organism>
<dbReference type="Pfam" id="PF23276">
    <property type="entry name" value="TPR_24"/>
    <property type="match status" value="1"/>
</dbReference>
<sequence>MKAKGIVPNVGTYNGLMNALASERDIVTGYALLEEMTRAGLAPTVPTFNALLRCCSSPFDVKRAFALYEMMQRRFKLKPTLRTRESLLLATAEGGRLDVALRLLQDVLDDGHLPHSAVYLGLFNAAIRHADPPAALVVLRELELTGASVANNVYWRALSLFTTHLHAEGTAFALDKVAARTDELVAAAQTTGGCRSRLDRGILAAVLDTAVASGELELARAGSELWLEAGYEPREAELALINSAAQANDVSTALRLMCEADENGCGEVLSVDELMPVVDAIGASPETAEAACDVLEAAIADGSAPTISAFNVILQACARIGETERMAATFKEAVAQGVVPTAETFDALLLGYATFGQMHEVGFYDKLMADSGFSRSPASYAALLLAAVRSETLETVEAMLTDAAAAKVAVPVVALETVFKKAIRVEAPEVAKLVVHHLGTAGLTMPTSGRAFAARYGAEHLLRDS</sequence>
<dbReference type="GeneID" id="25563481"/>
<proteinExistence type="predicted"/>
<feature type="repeat" description="PPR" evidence="2">
    <location>
        <begin position="9"/>
        <end position="43"/>
    </location>
</feature>
<dbReference type="EMBL" id="GL349448">
    <property type="protein sequence ID" value="KNC47680.1"/>
    <property type="molecule type" value="Genomic_DNA"/>
</dbReference>
<dbReference type="InterPro" id="IPR057027">
    <property type="entry name" value="TPR_mt"/>
</dbReference>
<feature type="domain" description="Pentatricopeptide repeat-containing protein-mitochondrial" evidence="3">
    <location>
        <begin position="201"/>
        <end position="332"/>
    </location>
</feature>
<dbReference type="NCBIfam" id="TIGR00756">
    <property type="entry name" value="PPR"/>
    <property type="match status" value="2"/>
</dbReference>
<gene>
    <name evidence="4" type="ORF">AMSG_03911</name>
</gene>
<dbReference type="STRING" id="461836.A0A0L0D665"/>
<evidence type="ECO:0000313" key="5">
    <source>
        <dbReference type="Proteomes" id="UP000054408"/>
    </source>
</evidence>
<dbReference type="Gene3D" id="1.25.40.10">
    <property type="entry name" value="Tetratricopeptide repeat domain"/>
    <property type="match status" value="2"/>
</dbReference>
<dbReference type="Pfam" id="PF13041">
    <property type="entry name" value="PPR_2"/>
    <property type="match status" value="1"/>
</dbReference>
<dbReference type="OMA" id="MCEADEN"/>
<dbReference type="PANTHER" id="PTHR47447:SF24">
    <property type="entry name" value="PENTATRICOPEPTIDE REPEAT-CONTAINING PROTEIN"/>
    <property type="match status" value="1"/>
</dbReference>
<evidence type="ECO:0000256" key="1">
    <source>
        <dbReference type="ARBA" id="ARBA00022737"/>
    </source>
</evidence>
<evidence type="ECO:0000313" key="4">
    <source>
        <dbReference type="EMBL" id="KNC47680.1"/>
    </source>
</evidence>
<accession>A0A0L0D665</accession>
<evidence type="ECO:0000259" key="3">
    <source>
        <dbReference type="Pfam" id="PF23276"/>
    </source>
</evidence>
<dbReference type="InterPro" id="IPR011990">
    <property type="entry name" value="TPR-like_helical_dom_sf"/>
</dbReference>
<dbReference type="PROSITE" id="PS51375">
    <property type="entry name" value="PPR"/>
    <property type="match status" value="2"/>
</dbReference>